<name>A0A2P2LPC7_RHIMU</name>
<dbReference type="PANTHER" id="PTHR46710">
    <property type="entry name" value="ARM REPEAT PROTEIN INTERACTING WITH ABF2"/>
    <property type="match status" value="1"/>
</dbReference>
<dbReference type="PANTHER" id="PTHR46710:SF1">
    <property type="entry name" value="ARM REPEAT PROTEIN INTERACTING WITH ABF2"/>
    <property type="match status" value="1"/>
</dbReference>
<accession>A0A2P2LPC7</accession>
<protein>
    <submittedName>
        <fullName evidence="1">Uncharacterized protein</fullName>
    </submittedName>
</protein>
<reference evidence="1" key="1">
    <citation type="submission" date="2018-02" db="EMBL/GenBank/DDBJ databases">
        <title>Rhizophora mucronata_Transcriptome.</title>
        <authorList>
            <person name="Meera S.P."/>
            <person name="Sreeshan A."/>
            <person name="Augustine A."/>
        </authorList>
    </citation>
    <scope>NUCLEOTIDE SEQUENCE</scope>
    <source>
        <tissue evidence="1">Leaf</tissue>
    </source>
</reference>
<dbReference type="AlphaFoldDB" id="A0A2P2LPC7"/>
<organism evidence="1">
    <name type="scientific">Rhizophora mucronata</name>
    <name type="common">Asiatic mangrove</name>
    <dbReference type="NCBI Taxonomy" id="61149"/>
    <lineage>
        <taxon>Eukaryota</taxon>
        <taxon>Viridiplantae</taxon>
        <taxon>Streptophyta</taxon>
        <taxon>Embryophyta</taxon>
        <taxon>Tracheophyta</taxon>
        <taxon>Spermatophyta</taxon>
        <taxon>Magnoliopsida</taxon>
        <taxon>eudicotyledons</taxon>
        <taxon>Gunneridae</taxon>
        <taxon>Pentapetalae</taxon>
        <taxon>rosids</taxon>
        <taxon>fabids</taxon>
        <taxon>Malpighiales</taxon>
        <taxon>Rhizophoraceae</taxon>
        <taxon>Rhizophora</taxon>
    </lineage>
</organism>
<sequence length="112" mass="12532">MEQQRQKGQGLLERKGLKRKLEQVTEEETPEISAAAVPSCHPRLLCEVRSQVDILNSTFSWVEADRAAAKRAANILAELAKNGNGSLILPTFSYFLDFSVVRSRSVAVFWNL</sequence>
<evidence type="ECO:0000313" key="1">
    <source>
        <dbReference type="EMBL" id="MBX19816.1"/>
    </source>
</evidence>
<dbReference type="InterPro" id="IPR044282">
    <property type="entry name" value="ABAP1/ARIA"/>
</dbReference>
<proteinExistence type="predicted"/>
<dbReference type="EMBL" id="GGEC01039332">
    <property type="protein sequence ID" value="MBX19816.1"/>
    <property type="molecule type" value="Transcribed_RNA"/>
</dbReference>